<dbReference type="SUPFAM" id="SSF50630">
    <property type="entry name" value="Acid proteases"/>
    <property type="match status" value="1"/>
</dbReference>
<proteinExistence type="predicted"/>
<name>A0A1B0AC95_GLOPL</name>
<dbReference type="CDD" id="cd00303">
    <property type="entry name" value="retropepsin_like"/>
    <property type="match status" value="1"/>
</dbReference>
<dbReference type="VEuPathDB" id="VectorBase:GPAI040925"/>
<dbReference type="InterPro" id="IPR021109">
    <property type="entry name" value="Peptidase_aspartic_dom_sf"/>
</dbReference>
<dbReference type="Proteomes" id="UP000092445">
    <property type="component" value="Unassembled WGS sequence"/>
</dbReference>
<dbReference type="EnsemblMetazoa" id="GPAI040925-RA">
    <property type="protein sequence ID" value="GPAI040925-PA"/>
    <property type="gene ID" value="GPAI040925"/>
</dbReference>
<dbReference type="Gene3D" id="2.40.70.10">
    <property type="entry name" value="Acid Proteases"/>
    <property type="match status" value="1"/>
</dbReference>
<dbReference type="Pfam" id="PF13975">
    <property type="entry name" value="gag-asp_proteas"/>
    <property type="match status" value="1"/>
</dbReference>
<evidence type="ECO:0000313" key="2">
    <source>
        <dbReference type="Proteomes" id="UP000092445"/>
    </source>
</evidence>
<accession>A0A1B0AC95</accession>
<keyword evidence="2" id="KW-1185">Reference proteome</keyword>
<organism evidence="1 2">
    <name type="scientific">Glossina pallidipes</name>
    <name type="common">Tsetse fly</name>
    <dbReference type="NCBI Taxonomy" id="7398"/>
    <lineage>
        <taxon>Eukaryota</taxon>
        <taxon>Metazoa</taxon>
        <taxon>Ecdysozoa</taxon>
        <taxon>Arthropoda</taxon>
        <taxon>Hexapoda</taxon>
        <taxon>Insecta</taxon>
        <taxon>Pterygota</taxon>
        <taxon>Neoptera</taxon>
        <taxon>Endopterygota</taxon>
        <taxon>Diptera</taxon>
        <taxon>Brachycera</taxon>
        <taxon>Muscomorpha</taxon>
        <taxon>Hippoboscoidea</taxon>
        <taxon>Glossinidae</taxon>
        <taxon>Glossina</taxon>
    </lineage>
</organism>
<reference evidence="1" key="2">
    <citation type="submission" date="2020-05" db="UniProtKB">
        <authorList>
            <consortium name="EnsemblMetazoa"/>
        </authorList>
    </citation>
    <scope>IDENTIFICATION</scope>
    <source>
        <strain evidence="1">IAEA</strain>
    </source>
</reference>
<dbReference type="AlphaFoldDB" id="A0A1B0AC95"/>
<reference evidence="2" key="1">
    <citation type="submission" date="2014-03" db="EMBL/GenBank/DDBJ databases">
        <authorList>
            <person name="Aksoy S."/>
            <person name="Warren W."/>
            <person name="Wilson R.K."/>
        </authorList>
    </citation>
    <scope>NUCLEOTIDE SEQUENCE [LARGE SCALE GENOMIC DNA]</scope>
    <source>
        <strain evidence="2">IAEA</strain>
    </source>
</reference>
<sequence length="181" mass="19692">MVLAMWPKGTLQDCGNTLTPGFHSRGGQGLTTRQYCQREQRAQGPLIPVNNTFPDQGNVKGIQVQAGRCGCGQQRPSPIRNVTGATPSFITERFAEKVQEGYRRMSHKVNIHLADGMKIAADSSFLCSTQFGSLTTLLKLIVMPKSTEEIILGYNFLQAFGSTITCSDRTASCTAKVQSST</sequence>
<protein>
    <submittedName>
        <fullName evidence="1">Uncharacterized protein</fullName>
    </submittedName>
</protein>
<evidence type="ECO:0000313" key="1">
    <source>
        <dbReference type="EnsemblMetazoa" id="GPAI040925-PA"/>
    </source>
</evidence>